<dbReference type="SUPFAM" id="SSF52218">
    <property type="entry name" value="Flavoproteins"/>
    <property type="match status" value="1"/>
</dbReference>
<dbReference type="InterPro" id="IPR008254">
    <property type="entry name" value="Flavodoxin/NO_synth"/>
</dbReference>
<evidence type="ECO:0000256" key="2">
    <source>
        <dbReference type="ARBA" id="ARBA00023004"/>
    </source>
</evidence>
<feature type="domain" description="Flavodoxin-like" evidence="4">
    <location>
        <begin position="1"/>
        <end position="148"/>
    </location>
</feature>
<dbReference type="GO" id="GO:0016651">
    <property type="term" value="F:oxidoreductase activity, acting on NAD(P)H"/>
    <property type="evidence" value="ECO:0007669"/>
    <property type="project" value="UniProtKB-ARBA"/>
</dbReference>
<dbReference type="InterPro" id="IPR017896">
    <property type="entry name" value="4Fe4S_Fe-S-bd"/>
</dbReference>
<keyword evidence="1" id="KW-0479">Metal-binding</keyword>
<dbReference type="OrthoDB" id="9813995at2"/>
<dbReference type="PANTHER" id="PTHR43122:SF1">
    <property type="entry name" value="IRON-SULFUR-BINDING PROTEIN"/>
    <property type="match status" value="1"/>
</dbReference>
<dbReference type="GO" id="GO:0046872">
    <property type="term" value="F:metal ion binding"/>
    <property type="evidence" value="ECO:0007669"/>
    <property type="project" value="UniProtKB-KW"/>
</dbReference>
<gene>
    <name evidence="6" type="ORF">CBW42_11710</name>
</gene>
<feature type="domain" description="4Fe-4S ferredoxin-type" evidence="5">
    <location>
        <begin position="182"/>
        <end position="211"/>
    </location>
</feature>
<keyword evidence="7" id="KW-1185">Reference proteome</keyword>
<dbReference type="AlphaFoldDB" id="A0A252F213"/>
<protein>
    <submittedName>
        <fullName evidence="6">4Fe-4S ferredoxin</fullName>
    </submittedName>
</protein>
<dbReference type="SUPFAM" id="SSF54862">
    <property type="entry name" value="4Fe-4S ferredoxins"/>
    <property type="match status" value="1"/>
</dbReference>
<dbReference type="Gene3D" id="3.40.50.360">
    <property type="match status" value="1"/>
</dbReference>
<organism evidence="6 7">
    <name type="scientific">Butyricicoccus porcorum</name>
    <dbReference type="NCBI Taxonomy" id="1945634"/>
    <lineage>
        <taxon>Bacteria</taxon>
        <taxon>Bacillati</taxon>
        <taxon>Bacillota</taxon>
        <taxon>Clostridia</taxon>
        <taxon>Eubacteriales</taxon>
        <taxon>Butyricicoccaceae</taxon>
        <taxon>Butyricicoccus</taxon>
    </lineage>
</organism>
<dbReference type="GO" id="GO:0051536">
    <property type="term" value="F:iron-sulfur cluster binding"/>
    <property type="evidence" value="ECO:0007669"/>
    <property type="project" value="UniProtKB-KW"/>
</dbReference>
<dbReference type="Proteomes" id="UP000194903">
    <property type="component" value="Unassembled WGS sequence"/>
</dbReference>
<evidence type="ECO:0000313" key="7">
    <source>
        <dbReference type="Proteomes" id="UP000194903"/>
    </source>
</evidence>
<evidence type="ECO:0000256" key="1">
    <source>
        <dbReference type="ARBA" id="ARBA00022723"/>
    </source>
</evidence>
<accession>A0A252F213</accession>
<keyword evidence="2" id="KW-0408">Iron</keyword>
<dbReference type="Pfam" id="PF13187">
    <property type="entry name" value="Fer4_9"/>
    <property type="match status" value="1"/>
</dbReference>
<dbReference type="GO" id="GO:0010181">
    <property type="term" value="F:FMN binding"/>
    <property type="evidence" value="ECO:0007669"/>
    <property type="project" value="InterPro"/>
</dbReference>
<dbReference type="PROSITE" id="PS50902">
    <property type="entry name" value="FLAVODOXIN_LIKE"/>
    <property type="match status" value="1"/>
</dbReference>
<feature type="domain" description="4Fe-4S ferredoxin-type" evidence="5">
    <location>
        <begin position="213"/>
        <end position="240"/>
    </location>
</feature>
<evidence type="ECO:0000256" key="3">
    <source>
        <dbReference type="ARBA" id="ARBA00023014"/>
    </source>
</evidence>
<dbReference type="Pfam" id="PF12724">
    <property type="entry name" value="Flavodoxin_5"/>
    <property type="match status" value="1"/>
</dbReference>
<comment type="caution">
    <text evidence="6">The sequence shown here is derived from an EMBL/GenBank/DDBJ whole genome shotgun (WGS) entry which is preliminary data.</text>
</comment>
<dbReference type="PROSITE" id="PS51379">
    <property type="entry name" value="4FE4S_FER_2"/>
    <property type="match status" value="2"/>
</dbReference>
<dbReference type="Gene3D" id="3.30.70.20">
    <property type="match status" value="1"/>
</dbReference>
<reference evidence="6 7" key="1">
    <citation type="submission" date="2017-05" db="EMBL/GenBank/DDBJ databases">
        <title>Butyricicoccus porcorum sp. nov. a butyrate-producing bacterium from the swine intestinal tract.</title>
        <authorList>
            <person name="Trachsel J."/>
            <person name="Humphrey S."/>
            <person name="Allen H.K."/>
        </authorList>
    </citation>
    <scope>NUCLEOTIDE SEQUENCE [LARGE SCALE GENOMIC DNA]</scope>
    <source>
        <strain evidence="6">BB10</strain>
    </source>
</reference>
<name>A0A252F213_9FIRM</name>
<dbReference type="InterPro" id="IPR026816">
    <property type="entry name" value="Flavodoxin_dom"/>
</dbReference>
<dbReference type="InterPro" id="IPR029039">
    <property type="entry name" value="Flavoprotein-like_sf"/>
</dbReference>
<sequence>MIFYFSATGNSKYVANRLARALDSEIVSIVDCLKNGRLSFEIQTDERVGFVFPTYAWGLPSVAQEFMQRMELHTNGSAYFYFVATFGTTPGTIGYTANQQLYARTGRKFDARFGVKMPDTWTPMFDLSDKEKVQQINDRAEPQIDRIIQRARHYTGGNYLKSRVPRFLIPIFEKYYDYMRKTSHFTVESSCIGCGLCEQNCPADAIRLENGTPVWTTDRCAMCLGCLHRCPHFAIQYGKNTQKHGQYLNPHT</sequence>
<dbReference type="RefSeq" id="WP_087021716.1">
    <property type="nucleotide sequence ID" value="NZ_CP178353.1"/>
</dbReference>
<dbReference type="EMBL" id="NHOC01000010">
    <property type="protein sequence ID" value="OUM19816.1"/>
    <property type="molecule type" value="Genomic_DNA"/>
</dbReference>
<evidence type="ECO:0000259" key="4">
    <source>
        <dbReference type="PROSITE" id="PS50902"/>
    </source>
</evidence>
<evidence type="ECO:0000313" key="6">
    <source>
        <dbReference type="EMBL" id="OUM19816.1"/>
    </source>
</evidence>
<dbReference type="NCBIfam" id="NF038196">
    <property type="entry name" value="ferrodoxin_EFR1"/>
    <property type="match status" value="1"/>
</dbReference>
<proteinExistence type="predicted"/>
<keyword evidence="3" id="KW-0411">Iron-sulfur</keyword>
<dbReference type="PANTHER" id="PTHR43122">
    <property type="entry name" value="FERREDOXIN SUBUNIT OF PYRUVATE:FLAVODOXIN OXIDOREDUCTASE-RELATED"/>
    <property type="match status" value="1"/>
</dbReference>
<dbReference type="InterPro" id="IPR047964">
    <property type="entry name" value="EFR1-like"/>
</dbReference>
<dbReference type="InterPro" id="IPR017900">
    <property type="entry name" value="4Fe4S_Fe_S_CS"/>
</dbReference>
<dbReference type="PROSITE" id="PS00198">
    <property type="entry name" value="4FE4S_FER_1"/>
    <property type="match status" value="1"/>
</dbReference>
<evidence type="ECO:0000259" key="5">
    <source>
        <dbReference type="PROSITE" id="PS51379"/>
    </source>
</evidence>